<evidence type="ECO:0000256" key="1">
    <source>
        <dbReference type="ARBA" id="ARBA00004141"/>
    </source>
</evidence>
<feature type="region of interest" description="Disordered" evidence="7">
    <location>
        <begin position="1"/>
        <end position="20"/>
    </location>
</feature>
<feature type="transmembrane region" description="Helical" evidence="6">
    <location>
        <begin position="144"/>
        <end position="163"/>
    </location>
</feature>
<dbReference type="AlphaFoldDB" id="A0A6I4P3N4"/>
<keyword evidence="9" id="KW-1185">Reference proteome</keyword>
<evidence type="ECO:0000313" key="9">
    <source>
        <dbReference type="Proteomes" id="UP000438182"/>
    </source>
</evidence>
<feature type="transmembrane region" description="Helical" evidence="6">
    <location>
        <begin position="55"/>
        <end position="72"/>
    </location>
</feature>
<gene>
    <name evidence="8" type="ORF">GB864_04665</name>
</gene>
<evidence type="ECO:0000256" key="4">
    <source>
        <dbReference type="ARBA" id="ARBA00022989"/>
    </source>
</evidence>
<reference evidence="8 9" key="1">
    <citation type="submission" date="2019-12" db="EMBL/GenBank/DDBJ databases">
        <authorList>
            <person name="Kim Y.S."/>
        </authorList>
    </citation>
    <scope>NUCLEOTIDE SEQUENCE [LARGE SCALE GENOMIC DNA]</scope>
    <source>
        <strain evidence="8 9">MMS17-SY077</strain>
    </source>
</reference>
<evidence type="ECO:0000256" key="6">
    <source>
        <dbReference type="RuleBase" id="RU004379"/>
    </source>
</evidence>
<evidence type="ECO:0008006" key="10">
    <source>
        <dbReference type="Google" id="ProtNLM"/>
    </source>
</evidence>
<sequence>MSIEPAVPNPPTGGVRAQEESTRTAPLLFGQTMSFVAGTAVLFTVGAYAGRGLNGVAGIVAFVGAFIALIAMNATSTRSRNGTIALLGAVGLLLGLALAPTLAYYASVNPDAVWHAGGATALFIAGFGAYGYATSRDLAPLARVSSWALLALLVFGIVIIFVNLPGADVLFSVIGLAIFAVYTAWDFQRLRRSSDVDSAPLLAASIFLDILNVFTFFLSLFTGGRD</sequence>
<dbReference type="InterPro" id="IPR006214">
    <property type="entry name" value="Bax_inhibitor_1-related"/>
</dbReference>
<dbReference type="Pfam" id="PF01027">
    <property type="entry name" value="Bax1-I"/>
    <property type="match status" value="1"/>
</dbReference>
<dbReference type="RefSeq" id="WP_160423185.1">
    <property type="nucleotide sequence ID" value="NZ_WSTA01000013.1"/>
</dbReference>
<evidence type="ECO:0000256" key="2">
    <source>
        <dbReference type="ARBA" id="ARBA00010350"/>
    </source>
</evidence>
<dbReference type="GO" id="GO:0005886">
    <property type="term" value="C:plasma membrane"/>
    <property type="evidence" value="ECO:0007669"/>
    <property type="project" value="TreeGrafter"/>
</dbReference>
<comment type="caution">
    <text evidence="8">The sequence shown here is derived from an EMBL/GenBank/DDBJ whole genome shotgun (WGS) entry which is preliminary data.</text>
</comment>
<name>A0A6I4P3N4_9MICO</name>
<proteinExistence type="inferred from homology"/>
<dbReference type="PANTHER" id="PTHR23291">
    <property type="entry name" value="BAX INHIBITOR-RELATED"/>
    <property type="match status" value="1"/>
</dbReference>
<feature type="transmembrane region" description="Helical" evidence="6">
    <location>
        <begin position="112"/>
        <end position="132"/>
    </location>
</feature>
<comment type="similarity">
    <text evidence="2 6">Belongs to the BI1 family.</text>
</comment>
<accession>A0A6I4P3N4</accession>
<dbReference type="EMBL" id="WSTA01000013">
    <property type="protein sequence ID" value="MWB97844.1"/>
    <property type="molecule type" value="Genomic_DNA"/>
</dbReference>
<keyword evidence="3 6" id="KW-0812">Transmembrane</keyword>
<feature type="transmembrane region" description="Helical" evidence="6">
    <location>
        <begin position="199"/>
        <end position="221"/>
    </location>
</feature>
<feature type="transmembrane region" description="Helical" evidence="6">
    <location>
        <begin position="84"/>
        <end position="106"/>
    </location>
</feature>
<feature type="transmembrane region" description="Helical" evidence="6">
    <location>
        <begin position="169"/>
        <end position="187"/>
    </location>
</feature>
<dbReference type="Proteomes" id="UP000438182">
    <property type="component" value="Unassembled WGS sequence"/>
</dbReference>
<evidence type="ECO:0000256" key="7">
    <source>
        <dbReference type="SAM" id="MobiDB-lite"/>
    </source>
</evidence>
<protein>
    <recommendedName>
        <fullName evidence="10">Bax inhibitor-1/YccA family protein</fullName>
    </recommendedName>
</protein>
<evidence type="ECO:0000256" key="3">
    <source>
        <dbReference type="ARBA" id="ARBA00022692"/>
    </source>
</evidence>
<keyword evidence="5 6" id="KW-0472">Membrane</keyword>
<organism evidence="8 9">
    <name type="scientific">Agromyces seonyuensis</name>
    <dbReference type="NCBI Taxonomy" id="2662446"/>
    <lineage>
        <taxon>Bacteria</taxon>
        <taxon>Bacillati</taxon>
        <taxon>Actinomycetota</taxon>
        <taxon>Actinomycetes</taxon>
        <taxon>Micrococcales</taxon>
        <taxon>Microbacteriaceae</taxon>
        <taxon>Agromyces</taxon>
    </lineage>
</organism>
<comment type="subcellular location">
    <subcellularLocation>
        <location evidence="1">Membrane</location>
        <topology evidence="1">Multi-pass membrane protein</topology>
    </subcellularLocation>
</comment>
<evidence type="ECO:0000256" key="5">
    <source>
        <dbReference type="ARBA" id="ARBA00023136"/>
    </source>
</evidence>
<dbReference type="PANTHER" id="PTHR23291:SF50">
    <property type="entry name" value="PROTEIN LIFEGUARD 4"/>
    <property type="match status" value="1"/>
</dbReference>
<feature type="transmembrane region" description="Helical" evidence="6">
    <location>
        <begin position="27"/>
        <end position="49"/>
    </location>
</feature>
<keyword evidence="4 6" id="KW-1133">Transmembrane helix</keyword>
<evidence type="ECO:0000313" key="8">
    <source>
        <dbReference type="EMBL" id="MWB97844.1"/>
    </source>
</evidence>